<organism evidence="1 2">
    <name type="scientific">Decorospora gaudefroyi</name>
    <dbReference type="NCBI Taxonomy" id="184978"/>
    <lineage>
        <taxon>Eukaryota</taxon>
        <taxon>Fungi</taxon>
        <taxon>Dikarya</taxon>
        <taxon>Ascomycota</taxon>
        <taxon>Pezizomycotina</taxon>
        <taxon>Dothideomycetes</taxon>
        <taxon>Pleosporomycetidae</taxon>
        <taxon>Pleosporales</taxon>
        <taxon>Pleosporineae</taxon>
        <taxon>Pleosporaceae</taxon>
        <taxon>Decorospora</taxon>
    </lineage>
</organism>
<gene>
    <name evidence="1" type="ORF">BDW02DRAFT_624666</name>
</gene>
<dbReference type="OrthoDB" id="5413827at2759"/>
<feature type="non-terminal residue" evidence="1">
    <location>
        <position position="1"/>
    </location>
</feature>
<reference evidence="1" key="1">
    <citation type="submission" date="2020-01" db="EMBL/GenBank/DDBJ databases">
        <authorList>
            <consortium name="DOE Joint Genome Institute"/>
            <person name="Haridas S."/>
            <person name="Albert R."/>
            <person name="Binder M."/>
            <person name="Bloem J."/>
            <person name="Labutti K."/>
            <person name="Salamov A."/>
            <person name="Andreopoulos B."/>
            <person name="Baker S.E."/>
            <person name="Barry K."/>
            <person name="Bills G."/>
            <person name="Bluhm B.H."/>
            <person name="Cannon C."/>
            <person name="Castanera R."/>
            <person name="Culley D.E."/>
            <person name="Daum C."/>
            <person name="Ezra D."/>
            <person name="Gonzalez J.B."/>
            <person name="Henrissat B."/>
            <person name="Kuo A."/>
            <person name="Liang C."/>
            <person name="Lipzen A."/>
            <person name="Lutzoni F."/>
            <person name="Magnuson J."/>
            <person name="Mondo S."/>
            <person name="Nolan M."/>
            <person name="Ohm R."/>
            <person name="Pangilinan J."/>
            <person name="Park H.-J."/>
            <person name="Ramirez L."/>
            <person name="Alfaro M."/>
            <person name="Sun H."/>
            <person name="Tritt A."/>
            <person name="Yoshinaga Y."/>
            <person name="Zwiers L.-H."/>
            <person name="Turgeon B.G."/>
            <person name="Goodwin S.B."/>
            <person name="Spatafora J.W."/>
            <person name="Crous P.W."/>
            <person name="Grigoriev I.V."/>
        </authorList>
    </citation>
    <scope>NUCLEOTIDE SEQUENCE</scope>
    <source>
        <strain evidence="1">P77</strain>
    </source>
</reference>
<keyword evidence="2" id="KW-1185">Reference proteome</keyword>
<dbReference type="EMBL" id="ML975328">
    <property type="protein sequence ID" value="KAF1832936.1"/>
    <property type="molecule type" value="Genomic_DNA"/>
</dbReference>
<dbReference type="PANTHER" id="PTHR38790">
    <property type="entry name" value="2EXR DOMAIN-CONTAINING PROTEIN-RELATED"/>
    <property type="match status" value="1"/>
</dbReference>
<sequence length="195" mass="22614">FQRNQRDSPLLRLPAELRNKIYRFVLGGNHIRPYCETVMGVWEVSFPGWAYSRLQLALLEVCRQVYAETKLLPFSLNRFVGYPEHMFELLATSLTPTQANALKTVYFYVDQFGIYGLGDMPHCGLTRWFTVNLMELGKYEGLQKVGLVWYDSESEVLKKSLKQQAEKVLKNGRRTDIQVAVEYVRVGVNWPVVTR</sequence>
<evidence type="ECO:0000313" key="2">
    <source>
        <dbReference type="Proteomes" id="UP000800040"/>
    </source>
</evidence>
<dbReference type="Proteomes" id="UP000800040">
    <property type="component" value="Unassembled WGS sequence"/>
</dbReference>
<dbReference type="AlphaFoldDB" id="A0A6A5KAD5"/>
<protein>
    <submittedName>
        <fullName evidence="1">Uncharacterized protein</fullName>
    </submittedName>
</protein>
<evidence type="ECO:0000313" key="1">
    <source>
        <dbReference type="EMBL" id="KAF1832936.1"/>
    </source>
</evidence>
<dbReference type="PANTHER" id="PTHR38790:SF4">
    <property type="entry name" value="2EXR DOMAIN-CONTAINING PROTEIN"/>
    <property type="match status" value="1"/>
</dbReference>
<proteinExistence type="predicted"/>
<accession>A0A6A5KAD5</accession>
<name>A0A6A5KAD5_9PLEO</name>